<name>A0ACC2UR79_9FUNG</name>
<keyword evidence="2" id="KW-1185">Reference proteome</keyword>
<evidence type="ECO:0000313" key="2">
    <source>
        <dbReference type="Proteomes" id="UP001165960"/>
    </source>
</evidence>
<proteinExistence type="predicted"/>
<accession>A0ACC2UR79</accession>
<reference evidence="1" key="1">
    <citation type="submission" date="2022-04" db="EMBL/GenBank/DDBJ databases">
        <title>Genome of the entomopathogenic fungus Entomophthora muscae.</title>
        <authorList>
            <person name="Elya C."/>
            <person name="Lovett B.R."/>
            <person name="Lee E."/>
            <person name="Macias A.M."/>
            <person name="Hajek A.E."/>
            <person name="De Bivort B.L."/>
            <person name="Kasson M.T."/>
            <person name="De Fine Licht H.H."/>
            <person name="Stajich J.E."/>
        </authorList>
    </citation>
    <scope>NUCLEOTIDE SEQUENCE</scope>
    <source>
        <strain evidence="1">Berkeley</strain>
    </source>
</reference>
<evidence type="ECO:0000313" key="1">
    <source>
        <dbReference type="EMBL" id="KAJ9089279.1"/>
    </source>
</evidence>
<dbReference type="Proteomes" id="UP001165960">
    <property type="component" value="Unassembled WGS sequence"/>
</dbReference>
<gene>
    <name evidence="1" type="ORF">DSO57_1014617</name>
</gene>
<dbReference type="EMBL" id="QTSX02000056">
    <property type="protein sequence ID" value="KAJ9089279.1"/>
    <property type="molecule type" value="Genomic_DNA"/>
</dbReference>
<sequence length="96" mass="10813">MYEILDDAIINSFGFDAFVEPMSIPHHRLRSIIMASSDVKACITIPQKKTTKAFVVLACPRDNQTITETLINLRRFINSNILTATNLELLRIPPPS</sequence>
<organism evidence="1 2">
    <name type="scientific">Entomophthora muscae</name>
    <dbReference type="NCBI Taxonomy" id="34485"/>
    <lineage>
        <taxon>Eukaryota</taxon>
        <taxon>Fungi</taxon>
        <taxon>Fungi incertae sedis</taxon>
        <taxon>Zoopagomycota</taxon>
        <taxon>Entomophthoromycotina</taxon>
        <taxon>Entomophthoromycetes</taxon>
        <taxon>Entomophthorales</taxon>
        <taxon>Entomophthoraceae</taxon>
        <taxon>Entomophthora</taxon>
    </lineage>
</organism>
<comment type="caution">
    <text evidence="1">The sequence shown here is derived from an EMBL/GenBank/DDBJ whole genome shotgun (WGS) entry which is preliminary data.</text>
</comment>
<protein>
    <submittedName>
        <fullName evidence="1">Uncharacterized protein</fullName>
    </submittedName>
</protein>